<name>A0A1L5FCE8_CLOKL</name>
<reference evidence="2 3" key="1">
    <citation type="submission" date="2016-12" db="EMBL/GenBank/DDBJ databases">
        <title>Complete genome sequence of Clostridium kluyveri JZZ isolated from the pit mud of a Chinese flavor liquor-making factory.</title>
        <authorList>
            <person name="Wang Y."/>
        </authorList>
    </citation>
    <scope>NUCLEOTIDE SEQUENCE [LARGE SCALE GENOMIC DNA]</scope>
    <source>
        <strain evidence="2 3">JZZ</strain>
    </source>
</reference>
<dbReference type="Proteomes" id="UP000184604">
    <property type="component" value="Chromosome"/>
</dbReference>
<evidence type="ECO:0000256" key="1">
    <source>
        <dbReference type="SAM" id="Phobius"/>
    </source>
</evidence>
<evidence type="ECO:0000313" key="2">
    <source>
        <dbReference type="EMBL" id="APM40689.1"/>
    </source>
</evidence>
<dbReference type="EMBL" id="CP018335">
    <property type="protein sequence ID" value="APM40689.1"/>
    <property type="molecule type" value="Genomic_DNA"/>
</dbReference>
<sequence>MRAFQLVIAVITVLMMFGMFGMSIWINSKFSVSGVAQCYMPINIITTVLVLITVITIFIRK</sequence>
<dbReference type="RefSeq" id="WP_073540259.1">
    <property type="nucleotide sequence ID" value="NZ_CP018335.1"/>
</dbReference>
<keyword evidence="1" id="KW-0812">Transmembrane</keyword>
<dbReference type="AlphaFoldDB" id="A0A1L5FCE8"/>
<proteinExistence type="predicted"/>
<organism evidence="2 3">
    <name type="scientific">Clostridium kluyveri</name>
    <dbReference type="NCBI Taxonomy" id="1534"/>
    <lineage>
        <taxon>Bacteria</taxon>
        <taxon>Bacillati</taxon>
        <taxon>Bacillota</taxon>
        <taxon>Clostridia</taxon>
        <taxon>Eubacteriales</taxon>
        <taxon>Clostridiaceae</taxon>
        <taxon>Clostridium</taxon>
    </lineage>
</organism>
<evidence type="ECO:0000313" key="3">
    <source>
        <dbReference type="Proteomes" id="UP000184604"/>
    </source>
</evidence>
<gene>
    <name evidence="2" type="ORF">BS101_19130</name>
</gene>
<feature type="transmembrane region" description="Helical" evidence="1">
    <location>
        <begin position="6"/>
        <end position="26"/>
    </location>
</feature>
<feature type="transmembrane region" description="Helical" evidence="1">
    <location>
        <begin position="38"/>
        <end position="59"/>
    </location>
</feature>
<protein>
    <submittedName>
        <fullName evidence="2">Uncharacterized protein</fullName>
    </submittedName>
</protein>
<keyword evidence="1" id="KW-1133">Transmembrane helix</keyword>
<accession>A0A1L5FCE8</accession>
<keyword evidence="1" id="KW-0472">Membrane</keyword>